<dbReference type="Pfam" id="PF19055">
    <property type="entry name" value="ABC2_membrane_7"/>
    <property type="match status" value="1"/>
</dbReference>
<dbReference type="FunFam" id="3.40.50.300:FF:000054">
    <property type="entry name" value="ABC multidrug transporter atrF"/>
    <property type="match status" value="1"/>
</dbReference>
<dbReference type="InterPro" id="IPR034001">
    <property type="entry name" value="ABCG_PDR_1"/>
</dbReference>
<dbReference type="InterPro" id="IPR003439">
    <property type="entry name" value="ABC_transporter-like_ATP-bd"/>
</dbReference>
<dbReference type="InterPro" id="IPR027417">
    <property type="entry name" value="P-loop_NTPase"/>
</dbReference>
<feature type="transmembrane region" description="Helical" evidence="11">
    <location>
        <begin position="640"/>
        <end position="660"/>
    </location>
</feature>
<keyword evidence="7" id="KW-0067">ATP-binding</keyword>
<dbReference type="OrthoDB" id="245989at2759"/>
<evidence type="ECO:0000256" key="8">
    <source>
        <dbReference type="ARBA" id="ARBA00022989"/>
    </source>
</evidence>
<evidence type="ECO:0000256" key="6">
    <source>
        <dbReference type="ARBA" id="ARBA00022741"/>
    </source>
</evidence>
<dbReference type="InterPro" id="IPR010929">
    <property type="entry name" value="PDR_CDR_ABC"/>
</dbReference>
<keyword evidence="6" id="KW-0547">Nucleotide-binding</keyword>
<feature type="transmembrane region" description="Helical" evidence="11">
    <location>
        <begin position="580"/>
        <end position="601"/>
    </location>
</feature>
<dbReference type="Pfam" id="PF01061">
    <property type="entry name" value="ABC2_membrane"/>
    <property type="match status" value="2"/>
</dbReference>
<feature type="transmembrane region" description="Helical" evidence="11">
    <location>
        <begin position="1447"/>
        <end position="1468"/>
    </location>
</feature>
<keyword evidence="3" id="KW-0813">Transport</keyword>
<feature type="transmembrane region" description="Helical" evidence="11">
    <location>
        <begin position="607"/>
        <end position="628"/>
    </location>
</feature>
<dbReference type="EMBL" id="SELW01000084">
    <property type="protein sequence ID" value="TID30929.1"/>
    <property type="molecule type" value="Genomic_DNA"/>
</dbReference>
<organism evidence="13 14">
    <name type="scientific">Pichia inconspicua</name>
    <dbReference type="NCBI Taxonomy" id="52247"/>
    <lineage>
        <taxon>Eukaryota</taxon>
        <taxon>Fungi</taxon>
        <taxon>Dikarya</taxon>
        <taxon>Ascomycota</taxon>
        <taxon>Saccharomycotina</taxon>
        <taxon>Pichiomycetes</taxon>
        <taxon>Pichiales</taxon>
        <taxon>Pichiaceae</taxon>
        <taxon>Pichia</taxon>
    </lineage>
</organism>
<dbReference type="PROSITE" id="PS00211">
    <property type="entry name" value="ABC_TRANSPORTER_1"/>
    <property type="match status" value="1"/>
</dbReference>
<dbReference type="InterPro" id="IPR029481">
    <property type="entry name" value="ABC_trans_N"/>
</dbReference>
<dbReference type="CDD" id="cd03233">
    <property type="entry name" value="ABCG_PDR_domain1"/>
    <property type="match status" value="1"/>
</dbReference>
<feature type="transmembrane region" description="Helical" evidence="11">
    <location>
        <begin position="534"/>
        <end position="554"/>
    </location>
</feature>
<feature type="transmembrane region" description="Helical" evidence="11">
    <location>
        <begin position="1179"/>
        <end position="1201"/>
    </location>
</feature>
<evidence type="ECO:0000256" key="5">
    <source>
        <dbReference type="ARBA" id="ARBA00022737"/>
    </source>
</evidence>
<dbReference type="PANTHER" id="PTHR19241">
    <property type="entry name" value="ATP-BINDING CASSETTE TRANSPORTER"/>
    <property type="match status" value="1"/>
</dbReference>
<feature type="region of interest" description="Disordered" evidence="10">
    <location>
        <begin position="1"/>
        <end position="22"/>
    </location>
</feature>
<comment type="similarity">
    <text evidence="2">Belongs to the ABC transporter superfamily. ABCG family. PDR (TC 3.A.1.205) subfamily.</text>
</comment>
<dbReference type="InterPro" id="IPR043926">
    <property type="entry name" value="ABCG_dom"/>
</dbReference>
<dbReference type="PROSITE" id="PS50893">
    <property type="entry name" value="ABC_TRANSPORTER_2"/>
    <property type="match status" value="2"/>
</dbReference>
<evidence type="ECO:0000256" key="9">
    <source>
        <dbReference type="ARBA" id="ARBA00023136"/>
    </source>
</evidence>
<evidence type="ECO:0000256" key="11">
    <source>
        <dbReference type="SAM" id="Phobius"/>
    </source>
</evidence>
<name>A0A4T0X654_9ASCO</name>
<dbReference type="InterPro" id="IPR034003">
    <property type="entry name" value="ABCG_PDR_2"/>
</dbReference>
<proteinExistence type="inferred from homology"/>
<dbReference type="GO" id="GO:1990961">
    <property type="term" value="P:xenobiotic detoxification by transmembrane export across the plasma membrane"/>
    <property type="evidence" value="ECO:0007669"/>
    <property type="project" value="UniProtKB-ARBA"/>
</dbReference>
<dbReference type="Pfam" id="PF14510">
    <property type="entry name" value="ABC_trans_N"/>
    <property type="match status" value="1"/>
</dbReference>
<evidence type="ECO:0000313" key="14">
    <source>
        <dbReference type="Proteomes" id="UP000307173"/>
    </source>
</evidence>
<evidence type="ECO:0000256" key="7">
    <source>
        <dbReference type="ARBA" id="ARBA00022840"/>
    </source>
</evidence>
<evidence type="ECO:0000256" key="2">
    <source>
        <dbReference type="ARBA" id="ARBA00006012"/>
    </source>
</evidence>
<dbReference type="GO" id="GO:0016887">
    <property type="term" value="F:ATP hydrolysis activity"/>
    <property type="evidence" value="ECO:0007669"/>
    <property type="project" value="InterPro"/>
</dbReference>
<dbReference type="Proteomes" id="UP000307173">
    <property type="component" value="Unassembled WGS sequence"/>
</dbReference>
<dbReference type="InterPro" id="IPR013525">
    <property type="entry name" value="ABC2_TM"/>
</dbReference>
<feature type="compositionally biased region" description="Basic and acidic residues" evidence="10">
    <location>
        <begin position="1"/>
        <end position="11"/>
    </location>
</feature>
<dbReference type="Pfam" id="PF06422">
    <property type="entry name" value="PDR_CDR"/>
    <property type="match status" value="1"/>
</dbReference>
<feature type="domain" description="ABC transporter" evidence="12">
    <location>
        <begin position="131"/>
        <end position="389"/>
    </location>
</feature>
<evidence type="ECO:0000313" key="13">
    <source>
        <dbReference type="EMBL" id="TID30929.1"/>
    </source>
</evidence>
<feature type="transmembrane region" description="Helical" evidence="11">
    <location>
        <begin position="498"/>
        <end position="519"/>
    </location>
</feature>
<evidence type="ECO:0000256" key="3">
    <source>
        <dbReference type="ARBA" id="ARBA00022448"/>
    </source>
</evidence>
<gene>
    <name evidence="13" type="ORF">CANINC_000482</name>
</gene>
<dbReference type="STRING" id="52247.A0A4T0X654"/>
<feature type="transmembrane region" description="Helical" evidence="11">
    <location>
        <begin position="755"/>
        <end position="777"/>
    </location>
</feature>
<evidence type="ECO:0000256" key="10">
    <source>
        <dbReference type="SAM" id="MobiDB-lite"/>
    </source>
</evidence>
<keyword evidence="8 11" id="KW-1133">Transmembrane helix</keyword>
<dbReference type="Gene3D" id="3.40.50.300">
    <property type="entry name" value="P-loop containing nucleotide triphosphate hydrolases"/>
    <property type="match status" value="2"/>
</dbReference>
<dbReference type="InterPro" id="IPR017871">
    <property type="entry name" value="ABC_transporter-like_CS"/>
</dbReference>
<dbReference type="CDD" id="cd03232">
    <property type="entry name" value="ABCG_PDR_domain2"/>
    <property type="match status" value="1"/>
</dbReference>
<dbReference type="GO" id="GO:0016020">
    <property type="term" value="C:membrane"/>
    <property type="evidence" value="ECO:0007669"/>
    <property type="project" value="UniProtKB-SubCell"/>
</dbReference>
<feature type="transmembrane region" description="Helical" evidence="11">
    <location>
        <begin position="1296"/>
        <end position="1319"/>
    </location>
</feature>
<dbReference type="SUPFAM" id="SSF52540">
    <property type="entry name" value="P-loop containing nucleoside triphosphate hydrolases"/>
    <property type="match status" value="2"/>
</dbReference>
<feature type="domain" description="ABC transporter" evidence="12">
    <location>
        <begin position="840"/>
        <end position="1088"/>
    </location>
</feature>
<sequence>MSGEEDHKMNDSDTSESSNTDVHLFDSKQIDDLNEDVSQIYRAVSNNNNDNVLEKLSQISKTLSQLTAADMKSFKIDQSDFDLHAILKFMAHKNEENGIKVKNCEVVFQDLTITGINTSASVVKDFGDIIFPLQSMFKKKQTSFDFSKLPKTRKIIKEATGYCAPGTMTLIIGRPGAGCSSFLRVISGETQTFKGYEGEIYYGGIKSKDMFKHHKNQLIYNPELDVHFPYLTVEETMQFAIGCKTPAIRINDVSRDDYINTIKDLYLTLFGLKHVEKTLVGNDFVRGISGGQRKRVSIAEAMVTKGTVFCFDNATRGLDASTALEFTEALRTSTNITETTTLVTIYQASENIYKLFDNVTVLYLGRQVYFGPINEAVDYFERMGYLKPDRQTSAEYLTAVTDPLARTIKPGFNPPSTADEFQEYWHNSPEYHELIQLINEKIQSANETAITTAQTFKDVELKEKQKYTSKKSPYITNFPLQLKLCLRRRFQNIKNNKAYTLTLSSAAIIQSLIIGSLYYQTPSSTIGAFSRGGILYFALLYFCIMSLAEIADIFKDKPILNKQFCYTMYHPSAELLSKQLTAAIVRVFVILIFSIILYFLSGLKTDAGAFFNFVFILNLAVLCVSLLFSMLSSFMPDLGSANGITGLCMMMTLLYSSYMVQRPSMYWWFKWYSYCNPVLYAFESLILMEFRGSVMDCAPSQLIPNGPAYENINTVANQVCGFVGAAQSKLLHDGQNVVDGLIYLNLQFTYAWSHMWRNVGILFTFLVGYLVVHCLVIENYNPIAPSSDKLLFVKGANIPSSILEAIGEVDEETGIKSEEKINDDISESRRSITNIENQKLGSNDIFMWQHVNYVVPYDGADRKLLDDVQGYVLPGTLTALMGESGAGKTTLLNVLSRRTDVGVVTGDMLINGKPIDASFERRTGYVQQQDLHIAELTVRESLLFSARMRRPYSVPDVEKVEYVDEVIKILNMEEYTDSIVGQAGYGLNVEQRKKLSIATELVAKPSLLLFLDEPTSGLDSQSSWAIVQVLKNLARAGQAILCTIHQPSATLFEQFDRLLLLKRGGQTVYFGDIGENSRTLIDYFESNGARKCSNTENPAEYILEAIGAGSADALEDWNKKWLESPQYAAVTAEISKLIEDTAKLPSSDNRELQSRYATPFFFQFGQVYKRTFFQIYRNLAYLMAKFMLILTGGLVAGFTFWNVKHTVVGMQNVLFACFQAIVISAPLINQIQENAIAARELYEVRESKSNTFHWSLLMLSQFLSELPFAIVFSTIYFICWYFPIQLDNEASRCGTWWLNYCVFFQMYYISLGLMIVYCAPDLPSANVLTGLALNFIMSFCGVVQVPKLMPGFWKFMWRLSPLTYYVDNMVSILLHDRPVVCSTQEFNYLEPPANTTCGEYLEDYFASNNGYVNNPTATSNCAVCQYKVGDEYLKTVGMSWTHRWRNLGFFCVYIIFNLTAMVGLYYILRVRRLNPASPIISLIERFKKN</sequence>
<evidence type="ECO:0000256" key="1">
    <source>
        <dbReference type="ARBA" id="ARBA00004141"/>
    </source>
</evidence>
<dbReference type="SMART" id="SM00382">
    <property type="entry name" value="AAA"/>
    <property type="match status" value="2"/>
</dbReference>
<comment type="caution">
    <text evidence="13">The sequence shown here is derived from an EMBL/GenBank/DDBJ whole genome shotgun (WGS) entry which is preliminary data.</text>
</comment>
<evidence type="ECO:0000256" key="4">
    <source>
        <dbReference type="ARBA" id="ARBA00022692"/>
    </source>
</evidence>
<dbReference type="GO" id="GO:0140359">
    <property type="term" value="F:ABC-type transporter activity"/>
    <property type="evidence" value="ECO:0007669"/>
    <property type="project" value="InterPro"/>
</dbReference>
<dbReference type="InterPro" id="IPR003593">
    <property type="entry name" value="AAA+_ATPase"/>
</dbReference>
<protein>
    <recommendedName>
        <fullName evidence="12">ABC transporter domain-containing protein</fullName>
    </recommendedName>
</protein>
<dbReference type="GO" id="GO:0005524">
    <property type="term" value="F:ATP binding"/>
    <property type="evidence" value="ECO:0007669"/>
    <property type="project" value="UniProtKB-KW"/>
</dbReference>
<comment type="subcellular location">
    <subcellularLocation>
        <location evidence="1">Membrane</location>
        <topology evidence="1">Multi-pass membrane protein</topology>
    </subcellularLocation>
</comment>
<reference evidence="13 14" key="1">
    <citation type="journal article" date="2019" name="Front. Genet.">
        <title>Whole-Genome Sequencing of the Opportunistic Yeast Pathogen Candida inconspicua Uncovers Its Hybrid Origin.</title>
        <authorList>
            <person name="Mixao V."/>
            <person name="Hansen A.P."/>
            <person name="Saus E."/>
            <person name="Boekhout T."/>
            <person name="Lass-Florl C."/>
            <person name="Gabaldon T."/>
        </authorList>
    </citation>
    <scope>NUCLEOTIDE SEQUENCE [LARGE SCALE GENOMIC DNA]</scope>
    <source>
        <strain evidence="13 14">CBS 180</strain>
    </source>
</reference>
<keyword evidence="4 11" id="KW-0812">Transmembrane</keyword>
<accession>A0A4T0X654</accession>
<feature type="transmembrane region" description="Helical" evidence="11">
    <location>
        <begin position="1331"/>
        <end position="1353"/>
    </location>
</feature>
<keyword evidence="9 11" id="KW-0472">Membrane</keyword>
<feature type="transmembrane region" description="Helical" evidence="11">
    <location>
        <begin position="1252"/>
        <end position="1284"/>
    </location>
</feature>
<keyword evidence="14" id="KW-1185">Reference proteome</keyword>
<dbReference type="Pfam" id="PF00005">
    <property type="entry name" value="ABC_tran"/>
    <property type="match status" value="2"/>
</dbReference>
<evidence type="ECO:0000259" key="12">
    <source>
        <dbReference type="PROSITE" id="PS50893"/>
    </source>
</evidence>
<keyword evidence="5" id="KW-0677">Repeat</keyword>